<keyword evidence="3" id="KW-1185">Reference proteome</keyword>
<feature type="domain" description="GerMN" evidence="1">
    <location>
        <begin position="79"/>
        <end position="168"/>
    </location>
</feature>
<reference evidence="2 3" key="1">
    <citation type="submission" date="2015-09" db="EMBL/GenBank/DDBJ databases">
        <title>Genome sequence of Oxobacter pfennigii DSM 3222.</title>
        <authorList>
            <person name="Poehlein A."/>
            <person name="Bengelsdorf F.R."/>
            <person name="Schiel-Bengelsdorf B."/>
            <person name="Duerre P."/>
            <person name="Daniel R."/>
        </authorList>
    </citation>
    <scope>NUCLEOTIDE SEQUENCE [LARGE SCALE GENOMIC DNA]</scope>
    <source>
        <strain evidence="2 3">DSM 3222</strain>
    </source>
</reference>
<dbReference type="EMBL" id="LKET01000051">
    <property type="protein sequence ID" value="KPU42848.1"/>
    <property type="molecule type" value="Genomic_DNA"/>
</dbReference>
<evidence type="ECO:0000259" key="1">
    <source>
        <dbReference type="SMART" id="SM00909"/>
    </source>
</evidence>
<name>A0A0N8NSS5_9CLOT</name>
<dbReference type="SMART" id="SM00909">
    <property type="entry name" value="Germane"/>
    <property type="match status" value="1"/>
</dbReference>
<comment type="caution">
    <text evidence="2">The sequence shown here is derived from an EMBL/GenBank/DDBJ whole genome shotgun (WGS) entry which is preliminary data.</text>
</comment>
<dbReference type="InterPro" id="IPR019606">
    <property type="entry name" value="GerMN"/>
</dbReference>
<dbReference type="RefSeq" id="WP_054876587.1">
    <property type="nucleotide sequence ID" value="NZ_LKET01000051.1"/>
</dbReference>
<dbReference type="Proteomes" id="UP000050326">
    <property type="component" value="Unassembled WGS sequence"/>
</dbReference>
<dbReference type="AlphaFoldDB" id="A0A0N8NSS5"/>
<dbReference type="PROSITE" id="PS51257">
    <property type="entry name" value="PROKAR_LIPOPROTEIN"/>
    <property type="match status" value="1"/>
</dbReference>
<evidence type="ECO:0000313" key="3">
    <source>
        <dbReference type="Proteomes" id="UP000050326"/>
    </source>
</evidence>
<protein>
    <submittedName>
        <fullName evidence="2">Sporulation and spore germination</fullName>
    </submittedName>
</protein>
<sequence length="183" mass="20427">MRKFSNVIVITLCIAMVFLLSSCSMFKKNTEKKEMQIKNAYLPSESNVDVVEFELYFGSPDLKSTKAETRSVKRDELLGAVLLNEFIKGPAIKSSLKPLLPEDTKVLSFSIRDGVGYINFSGDILNKIDVTEEQEKSIVEGIVKTMCQLSEIKKVQLMFDNEKKDTLSGSVDISGPLSPSNFK</sequence>
<dbReference type="STRING" id="36849.OXPF_36120"/>
<gene>
    <name evidence="2" type="ORF">OXPF_36120</name>
</gene>
<accession>A0A0N8NSS5</accession>
<proteinExistence type="predicted"/>
<dbReference type="Pfam" id="PF10646">
    <property type="entry name" value="Germane"/>
    <property type="match status" value="1"/>
</dbReference>
<dbReference type="OrthoDB" id="1935495at2"/>
<organism evidence="2 3">
    <name type="scientific">Oxobacter pfennigii</name>
    <dbReference type="NCBI Taxonomy" id="36849"/>
    <lineage>
        <taxon>Bacteria</taxon>
        <taxon>Bacillati</taxon>
        <taxon>Bacillota</taxon>
        <taxon>Clostridia</taxon>
        <taxon>Eubacteriales</taxon>
        <taxon>Clostridiaceae</taxon>
        <taxon>Oxobacter</taxon>
    </lineage>
</organism>
<evidence type="ECO:0000313" key="2">
    <source>
        <dbReference type="EMBL" id="KPU42848.1"/>
    </source>
</evidence>